<dbReference type="PRINTS" id="PR00778">
    <property type="entry name" value="HTHARSR"/>
</dbReference>
<dbReference type="GO" id="GO:0003700">
    <property type="term" value="F:DNA-binding transcription factor activity"/>
    <property type="evidence" value="ECO:0007669"/>
    <property type="project" value="InterPro"/>
</dbReference>
<dbReference type="InterPro" id="IPR036388">
    <property type="entry name" value="WH-like_DNA-bd_sf"/>
</dbReference>
<dbReference type="InterPro" id="IPR001845">
    <property type="entry name" value="HTH_ArsR_DNA-bd_dom"/>
</dbReference>
<dbReference type="SMART" id="SM00418">
    <property type="entry name" value="HTH_ARSR"/>
    <property type="match status" value="1"/>
</dbReference>
<dbReference type="EMBL" id="JABXWP010000009">
    <property type="protein sequence ID" value="NVO88372.1"/>
    <property type="molecule type" value="Genomic_DNA"/>
</dbReference>
<name>A0A7Y7QFU3_LACRH</name>
<dbReference type="SUPFAM" id="SSF46785">
    <property type="entry name" value="Winged helix' DNA-binding domain"/>
    <property type="match status" value="1"/>
</dbReference>
<dbReference type="InterPro" id="IPR011991">
    <property type="entry name" value="ArsR-like_HTH"/>
</dbReference>
<dbReference type="InterPro" id="IPR051081">
    <property type="entry name" value="HTH_MetalResp_TranReg"/>
</dbReference>
<evidence type="ECO:0000256" key="1">
    <source>
        <dbReference type="ARBA" id="ARBA00023015"/>
    </source>
</evidence>
<dbReference type="PANTHER" id="PTHR33154">
    <property type="entry name" value="TRANSCRIPTIONAL REGULATOR, ARSR FAMILY"/>
    <property type="match status" value="1"/>
</dbReference>
<dbReference type="PANTHER" id="PTHR33154:SF33">
    <property type="entry name" value="TRANSCRIPTIONAL REPRESSOR SDPR"/>
    <property type="match status" value="1"/>
</dbReference>
<gene>
    <name evidence="5" type="ORF">HWN39_07620</name>
</gene>
<reference evidence="5 6" key="1">
    <citation type="submission" date="2020-06" db="EMBL/GenBank/DDBJ databases">
        <title>Lactobacillus rhamnosus QC,genome.</title>
        <authorList>
            <person name="Yi H."/>
            <person name="Jin M."/>
        </authorList>
    </citation>
    <scope>NUCLEOTIDE SEQUENCE [LARGE SCALE GENOMIC DNA]</scope>
    <source>
        <strain evidence="5 6">QC</strain>
    </source>
</reference>
<dbReference type="CDD" id="cd00090">
    <property type="entry name" value="HTH_ARSR"/>
    <property type="match status" value="1"/>
</dbReference>
<feature type="domain" description="HTH arsR-type" evidence="4">
    <location>
        <begin position="4"/>
        <end position="99"/>
    </location>
</feature>
<protein>
    <submittedName>
        <fullName evidence="5">Helix-turn-helix transcriptional regulator</fullName>
    </submittedName>
</protein>
<evidence type="ECO:0000259" key="4">
    <source>
        <dbReference type="PROSITE" id="PS50987"/>
    </source>
</evidence>
<evidence type="ECO:0000256" key="2">
    <source>
        <dbReference type="ARBA" id="ARBA00023125"/>
    </source>
</evidence>
<dbReference type="InterPro" id="IPR036390">
    <property type="entry name" value="WH_DNA-bd_sf"/>
</dbReference>
<evidence type="ECO:0000313" key="5">
    <source>
        <dbReference type="EMBL" id="NVO88372.1"/>
    </source>
</evidence>
<dbReference type="NCBIfam" id="NF033788">
    <property type="entry name" value="HTH_metalloreg"/>
    <property type="match status" value="1"/>
</dbReference>
<dbReference type="PROSITE" id="PS50987">
    <property type="entry name" value="HTH_ARSR_2"/>
    <property type="match status" value="1"/>
</dbReference>
<keyword evidence="2" id="KW-0238">DNA-binding</keyword>
<dbReference type="GO" id="GO:0003677">
    <property type="term" value="F:DNA binding"/>
    <property type="evidence" value="ECO:0007669"/>
    <property type="project" value="UniProtKB-KW"/>
</dbReference>
<dbReference type="Proteomes" id="UP000542889">
    <property type="component" value="Unassembled WGS sequence"/>
</dbReference>
<keyword evidence="1" id="KW-0805">Transcription regulation</keyword>
<sequence length="102" mass="11851">MSKLSMSLFKESIPYFTIFQDENRQKIVSMLCDQKKMTVNEITTRSDLSRPAVSHHLKLMLNANVLGVEKRGTERLYYLKLERIIQLLRELADSLEESSTLS</sequence>
<proteinExistence type="predicted"/>
<organism evidence="5 6">
    <name type="scientific">Lacticaseibacillus rhamnosus</name>
    <name type="common">Lactobacillus rhamnosus</name>
    <dbReference type="NCBI Taxonomy" id="47715"/>
    <lineage>
        <taxon>Bacteria</taxon>
        <taxon>Bacillati</taxon>
        <taxon>Bacillota</taxon>
        <taxon>Bacilli</taxon>
        <taxon>Lactobacillales</taxon>
        <taxon>Lactobacillaceae</taxon>
        <taxon>Lacticaseibacillus</taxon>
    </lineage>
</organism>
<evidence type="ECO:0000313" key="6">
    <source>
        <dbReference type="Proteomes" id="UP000542889"/>
    </source>
</evidence>
<dbReference type="Pfam" id="PF01022">
    <property type="entry name" value="HTH_5"/>
    <property type="match status" value="1"/>
</dbReference>
<comment type="caution">
    <text evidence="5">The sequence shown here is derived from an EMBL/GenBank/DDBJ whole genome shotgun (WGS) entry which is preliminary data.</text>
</comment>
<evidence type="ECO:0000256" key="3">
    <source>
        <dbReference type="ARBA" id="ARBA00023163"/>
    </source>
</evidence>
<keyword evidence="3" id="KW-0804">Transcription</keyword>
<dbReference type="Gene3D" id="1.10.10.10">
    <property type="entry name" value="Winged helix-like DNA-binding domain superfamily/Winged helix DNA-binding domain"/>
    <property type="match status" value="1"/>
</dbReference>
<dbReference type="AlphaFoldDB" id="A0A7Y7QFU3"/>
<accession>A0A7Y7QFU3</accession>
<dbReference type="RefSeq" id="WP_033571970.1">
    <property type="nucleotide sequence ID" value="NZ_CP095384.1"/>
</dbReference>